<evidence type="ECO:0000313" key="3">
    <source>
        <dbReference type="Proteomes" id="UP001230268"/>
    </source>
</evidence>
<dbReference type="EMBL" id="JAVEPI010000005">
    <property type="protein sequence ID" value="KAK1441700.1"/>
    <property type="molecule type" value="Genomic_DNA"/>
</dbReference>
<sequence length="613" mass="69897">MDVEGFTPAASALYLTMRQSLADSLTMNIERKQPLPTTKSVDPLLLGSYPFKRGPQVTNVMKDREVKRGLVDLSLERMDMLFLDDFQDDSHHTQMKEATPKQTAPHSNGIMEGLKFLSGQRCMAAIRENRELVAVLDEPRRRYKPLKGRIQDMIDMLNTEGAVKGSRYMSKNIAIGPDGNEAYVGPLTAKEVAHLLILAHTLQVTSTRDETLKKNVENFSVMWKKAGKVPNTVAKAIVTEIYEGRLHQCSACALRLKTMDMRNRHMLSHEQRRREVLWGSMNSWVKTPTRRPAVRAGQRAPVVLLTIHQMLDKERLAEPYGIKWLREALFLRSGMKECMDVTTDRNAVSHPIFSVNEGNPLIENETKFSLWSWGIMDDCRVIPTLSDGRACNPKEEECDPHLLQEMCHKVRFNVTRCAANLPLPISYSNNSRNTCVLCHDPLQVEFDVDYNALVYRNTVCFVMDQEYIEKCFNGEQVSLDMLVGTEGLRHIKSHFSVLRKIACLKLVKSKLICKKDVEYKDWSITQERSILDENNVIPEMKCITQDQKLLTKELILAWRGPFTLCNDTDTLPTALLYAHTQCMKAVMNAHILRAKQLGSFAPCDIELDALKWI</sequence>
<dbReference type="PROSITE" id="PS00028">
    <property type="entry name" value="ZINC_FINGER_C2H2_1"/>
    <property type="match status" value="1"/>
</dbReference>
<reference evidence="2" key="1">
    <citation type="submission" date="2023-08" db="EMBL/GenBank/DDBJ databases">
        <title>Draft sequence of the Babesia gibsoni genome.</title>
        <authorList>
            <person name="Yamagishi J.Y."/>
            <person name="Xuan X.X."/>
        </authorList>
    </citation>
    <scope>NUCLEOTIDE SEQUENCE</scope>
    <source>
        <strain evidence="2">Azabu</strain>
    </source>
</reference>
<keyword evidence="3" id="KW-1185">Reference proteome</keyword>
<comment type="caution">
    <text evidence="2">The sequence shown here is derived from an EMBL/GenBank/DDBJ whole genome shotgun (WGS) entry which is preliminary data.</text>
</comment>
<dbReference type="InterPro" id="IPR013087">
    <property type="entry name" value="Znf_C2H2_type"/>
</dbReference>
<feature type="domain" description="C2H2-type" evidence="1">
    <location>
        <begin position="249"/>
        <end position="269"/>
    </location>
</feature>
<accession>A0AAD8LQK3</accession>
<name>A0AAD8LQK3_BABGI</name>
<evidence type="ECO:0000259" key="1">
    <source>
        <dbReference type="PROSITE" id="PS00028"/>
    </source>
</evidence>
<evidence type="ECO:0000313" key="2">
    <source>
        <dbReference type="EMBL" id="KAK1441700.1"/>
    </source>
</evidence>
<dbReference type="AlphaFoldDB" id="A0AAD8LQK3"/>
<proteinExistence type="predicted"/>
<protein>
    <recommendedName>
        <fullName evidence="1">C2H2-type domain-containing protein</fullName>
    </recommendedName>
</protein>
<gene>
    <name evidence="2" type="ORF">BgAZ_500320</name>
</gene>
<organism evidence="2 3">
    <name type="scientific">Babesia gibsoni</name>
    <dbReference type="NCBI Taxonomy" id="33632"/>
    <lineage>
        <taxon>Eukaryota</taxon>
        <taxon>Sar</taxon>
        <taxon>Alveolata</taxon>
        <taxon>Apicomplexa</taxon>
        <taxon>Aconoidasida</taxon>
        <taxon>Piroplasmida</taxon>
        <taxon>Babesiidae</taxon>
        <taxon>Babesia</taxon>
    </lineage>
</organism>
<dbReference type="Proteomes" id="UP001230268">
    <property type="component" value="Unassembled WGS sequence"/>
</dbReference>